<dbReference type="InterPro" id="IPR032640">
    <property type="entry name" value="AMPK1_CBM"/>
</dbReference>
<dbReference type="PROSITE" id="PS51257">
    <property type="entry name" value="PROKAR_LIPOPROTEIN"/>
    <property type="match status" value="1"/>
</dbReference>
<gene>
    <name evidence="3" type="ordered locus">Adeh_3738</name>
</gene>
<dbReference type="InterPro" id="IPR014756">
    <property type="entry name" value="Ig_E-set"/>
</dbReference>
<evidence type="ECO:0000259" key="2">
    <source>
        <dbReference type="Pfam" id="PF16561"/>
    </source>
</evidence>
<evidence type="ECO:0000313" key="4">
    <source>
        <dbReference type="Proteomes" id="UP000001935"/>
    </source>
</evidence>
<sequence>MVSGRRRLAALALAAFAGACAPRATVRAPGQASTQGAPAPTVFAFRGPADAVALRGTMTGWDAVPLEREGDRFVLAISLASGRYEYRFEVRRGAELRIVLPEDAERVDDGFGGENAVLRVP</sequence>
<dbReference type="Gene3D" id="2.60.40.10">
    <property type="entry name" value="Immunoglobulins"/>
    <property type="match status" value="1"/>
</dbReference>
<dbReference type="KEGG" id="ade:Adeh_3738"/>
<dbReference type="InterPro" id="IPR013783">
    <property type="entry name" value="Ig-like_fold"/>
</dbReference>
<proteinExistence type="predicted"/>
<dbReference type="CAZy" id="CBM48">
    <property type="family name" value="Carbohydrate-Binding Module Family 48"/>
</dbReference>
<dbReference type="HOGENOM" id="CLU_2033227_0_0_7"/>
<dbReference type="Proteomes" id="UP000001935">
    <property type="component" value="Chromosome"/>
</dbReference>
<dbReference type="EMBL" id="CP000251">
    <property type="protein sequence ID" value="ABC83504.1"/>
    <property type="molecule type" value="Genomic_DNA"/>
</dbReference>
<name>Q2IFZ3_ANADE</name>
<feature type="domain" description="AMP-activated protein kinase glycogen-binding" evidence="2">
    <location>
        <begin position="40"/>
        <end position="91"/>
    </location>
</feature>
<dbReference type="STRING" id="290397.Adeh_3738"/>
<dbReference type="SUPFAM" id="SSF81296">
    <property type="entry name" value="E set domains"/>
    <property type="match status" value="1"/>
</dbReference>
<protein>
    <recommendedName>
        <fullName evidence="2">AMP-activated protein kinase glycogen-binding domain-containing protein</fullName>
    </recommendedName>
</protein>
<feature type="chain" id="PRO_5004209867" description="AMP-activated protein kinase glycogen-binding domain-containing protein" evidence="1">
    <location>
        <begin position="22"/>
        <end position="121"/>
    </location>
</feature>
<accession>Q2IFZ3</accession>
<evidence type="ECO:0000313" key="3">
    <source>
        <dbReference type="EMBL" id="ABC83504.1"/>
    </source>
</evidence>
<reference evidence="3 4" key="1">
    <citation type="submission" date="2006-01" db="EMBL/GenBank/DDBJ databases">
        <title>Complete sequence of Anaeromyxobacter dehalogenans 2CP-C.</title>
        <authorList>
            <consortium name="US DOE Joint Genome Institute"/>
            <person name="Copeland A."/>
            <person name="Lucas S."/>
            <person name="Lapidus A."/>
            <person name="Barry K."/>
            <person name="Detter J.C."/>
            <person name="Glavina T."/>
            <person name="Hammon N."/>
            <person name="Israni S."/>
            <person name="Pitluck S."/>
            <person name="Brettin T."/>
            <person name="Bruce D."/>
            <person name="Han C."/>
            <person name="Tapia R."/>
            <person name="Gilna P."/>
            <person name="Kiss H."/>
            <person name="Schmutz J."/>
            <person name="Larimer F."/>
            <person name="Land M."/>
            <person name="Kyrpides N."/>
            <person name="Anderson I."/>
            <person name="Sanford R.A."/>
            <person name="Ritalahti K.M."/>
            <person name="Thomas H.S."/>
            <person name="Kirby J.R."/>
            <person name="Zhulin I.B."/>
            <person name="Loeffler F.E."/>
            <person name="Richardson P."/>
        </authorList>
    </citation>
    <scope>NUCLEOTIDE SEQUENCE [LARGE SCALE GENOMIC DNA]</scope>
    <source>
        <strain evidence="3 4">2CP-C</strain>
    </source>
</reference>
<organism evidence="3 4">
    <name type="scientific">Anaeromyxobacter dehalogenans (strain 2CP-C)</name>
    <dbReference type="NCBI Taxonomy" id="290397"/>
    <lineage>
        <taxon>Bacteria</taxon>
        <taxon>Pseudomonadati</taxon>
        <taxon>Myxococcota</taxon>
        <taxon>Myxococcia</taxon>
        <taxon>Myxococcales</taxon>
        <taxon>Cystobacterineae</taxon>
        <taxon>Anaeromyxobacteraceae</taxon>
        <taxon>Anaeromyxobacter</taxon>
    </lineage>
</organism>
<evidence type="ECO:0000256" key="1">
    <source>
        <dbReference type="SAM" id="SignalP"/>
    </source>
</evidence>
<dbReference type="CDD" id="cd02859">
    <property type="entry name" value="E_set_AMPKbeta_like_N"/>
    <property type="match status" value="1"/>
</dbReference>
<feature type="signal peptide" evidence="1">
    <location>
        <begin position="1"/>
        <end position="21"/>
    </location>
</feature>
<dbReference type="Pfam" id="PF16561">
    <property type="entry name" value="AMPK1_CBM"/>
    <property type="match status" value="1"/>
</dbReference>
<keyword evidence="1" id="KW-0732">Signal</keyword>
<dbReference type="AlphaFoldDB" id="Q2IFZ3"/>